<protein>
    <submittedName>
        <fullName evidence="9">Putative RDD family membrane protein YckC</fullName>
    </submittedName>
</protein>
<gene>
    <name evidence="9" type="ORF">BJ999_001634</name>
</gene>
<dbReference type="RefSeq" id="WP_179832718.1">
    <property type="nucleotide sequence ID" value="NZ_JACCBT010000001.1"/>
</dbReference>
<evidence type="ECO:0000256" key="4">
    <source>
        <dbReference type="ARBA" id="ARBA00022989"/>
    </source>
</evidence>
<dbReference type="EMBL" id="JACCBT010000001">
    <property type="protein sequence ID" value="NYE11338.1"/>
    <property type="molecule type" value="Genomic_DNA"/>
</dbReference>
<dbReference type="PANTHER" id="PTHR36115:SF4">
    <property type="entry name" value="MEMBRANE PROTEIN"/>
    <property type="match status" value="1"/>
</dbReference>
<dbReference type="InterPro" id="IPR010432">
    <property type="entry name" value="RDD"/>
</dbReference>
<name>A0A7Y9G7J1_9ACTN</name>
<accession>A0A7Y9G7J1</accession>
<organism evidence="9 10">
    <name type="scientific">Actinomadura citrea</name>
    <dbReference type="NCBI Taxonomy" id="46158"/>
    <lineage>
        <taxon>Bacteria</taxon>
        <taxon>Bacillati</taxon>
        <taxon>Actinomycetota</taxon>
        <taxon>Actinomycetes</taxon>
        <taxon>Streptosporangiales</taxon>
        <taxon>Thermomonosporaceae</taxon>
        <taxon>Actinomadura</taxon>
    </lineage>
</organism>
<evidence type="ECO:0000256" key="3">
    <source>
        <dbReference type="ARBA" id="ARBA00022692"/>
    </source>
</evidence>
<dbReference type="InterPro" id="IPR051791">
    <property type="entry name" value="Pra-immunoreactive"/>
</dbReference>
<keyword evidence="5 7" id="KW-0472">Membrane</keyword>
<dbReference type="Proteomes" id="UP000591272">
    <property type="component" value="Unassembled WGS sequence"/>
</dbReference>
<dbReference type="GO" id="GO:0005886">
    <property type="term" value="C:plasma membrane"/>
    <property type="evidence" value="ECO:0007669"/>
    <property type="project" value="UniProtKB-SubCell"/>
</dbReference>
<evidence type="ECO:0000313" key="9">
    <source>
        <dbReference type="EMBL" id="NYE11338.1"/>
    </source>
</evidence>
<feature type="domain" description="RDD" evidence="8">
    <location>
        <begin position="178"/>
        <end position="313"/>
    </location>
</feature>
<keyword evidence="4 7" id="KW-1133">Transmembrane helix</keyword>
<evidence type="ECO:0000256" key="2">
    <source>
        <dbReference type="ARBA" id="ARBA00022475"/>
    </source>
</evidence>
<feature type="transmembrane region" description="Helical" evidence="7">
    <location>
        <begin position="184"/>
        <end position="206"/>
    </location>
</feature>
<evidence type="ECO:0000256" key="5">
    <source>
        <dbReference type="ARBA" id="ARBA00023136"/>
    </source>
</evidence>
<feature type="compositionally biased region" description="Basic and acidic residues" evidence="6">
    <location>
        <begin position="9"/>
        <end position="28"/>
    </location>
</feature>
<dbReference type="AlphaFoldDB" id="A0A7Y9G7J1"/>
<evidence type="ECO:0000256" key="1">
    <source>
        <dbReference type="ARBA" id="ARBA00004651"/>
    </source>
</evidence>
<feature type="region of interest" description="Disordered" evidence="6">
    <location>
        <begin position="1"/>
        <end position="171"/>
    </location>
</feature>
<evidence type="ECO:0000256" key="6">
    <source>
        <dbReference type="SAM" id="MobiDB-lite"/>
    </source>
</evidence>
<keyword evidence="3 7" id="KW-0812">Transmembrane</keyword>
<keyword evidence="2" id="KW-1003">Cell membrane</keyword>
<sequence>MTQPPHDPASGREPEDDRPHGDQEHPDRPGPYGGRQPYGERPQGQQPPYGEQPPQGGQQPPGGQQQYGQQQYGQQQYGQQQYGQQQYGQQQYGQQPYGEQQWGGQQQYGGQQPYGEQQPYGQQQYGQQPYGQQPYGEQGQWQQQQQYGEQPYGAQPGYGQQHPGYGAGGYPHPSGELASRWARLGGGIVDLIVIGIVAGLISIPFINWNDVVDPEPGTSMYDGARVGTNAISVVLAFFYFWLMHAKWGQTLGKMLVRTRVVRADDGQAITTGQAAGRSAFYSVLGGICGCIGLIDIAWILWDQRKQALHCKVARTVVVKADPYRPNPYSHR</sequence>
<comment type="subcellular location">
    <subcellularLocation>
        <location evidence="1">Cell membrane</location>
        <topology evidence="1">Multi-pass membrane protein</topology>
    </subcellularLocation>
</comment>
<evidence type="ECO:0000313" key="10">
    <source>
        <dbReference type="Proteomes" id="UP000591272"/>
    </source>
</evidence>
<feature type="transmembrane region" description="Helical" evidence="7">
    <location>
        <begin position="279"/>
        <end position="301"/>
    </location>
</feature>
<reference evidence="9 10" key="1">
    <citation type="submission" date="2020-07" db="EMBL/GenBank/DDBJ databases">
        <title>Sequencing the genomes of 1000 actinobacteria strains.</title>
        <authorList>
            <person name="Klenk H.-P."/>
        </authorList>
    </citation>
    <scope>NUCLEOTIDE SEQUENCE [LARGE SCALE GENOMIC DNA]</scope>
    <source>
        <strain evidence="9 10">DSM 43461</strain>
    </source>
</reference>
<dbReference type="Pfam" id="PF06271">
    <property type="entry name" value="RDD"/>
    <property type="match status" value="1"/>
</dbReference>
<keyword evidence="10" id="KW-1185">Reference proteome</keyword>
<proteinExistence type="predicted"/>
<evidence type="ECO:0000256" key="7">
    <source>
        <dbReference type="SAM" id="Phobius"/>
    </source>
</evidence>
<evidence type="ECO:0000259" key="8">
    <source>
        <dbReference type="Pfam" id="PF06271"/>
    </source>
</evidence>
<feature type="transmembrane region" description="Helical" evidence="7">
    <location>
        <begin position="226"/>
        <end position="244"/>
    </location>
</feature>
<comment type="caution">
    <text evidence="9">The sequence shown here is derived from an EMBL/GenBank/DDBJ whole genome shotgun (WGS) entry which is preliminary data.</text>
</comment>
<feature type="compositionally biased region" description="Low complexity" evidence="6">
    <location>
        <begin position="34"/>
        <end position="164"/>
    </location>
</feature>
<dbReference type="PANTHER" id="PTHR36115">
    <property type="entry name" value="PROLINE-RICH ANTIGEN HOMOLOG-RELATED"/>
    <property type="match status" value="1"/>
</dbReference>